<comment type="caution">
    <text evidence="8">Lacks conserved residue(s) required for the propagation of feature annotation.</text>
</comment>
<evidence type="ECO:0000256" key="7">
    <source>
        <dbReference type="ARBA" id="ARBA00049442"/>
    </source>
</evidence>
<dbReference type="InterPro" id="IPR013708">
    <property type="entry name" value="Shikimate_DH-bd_N"/>
</dbReference>
<dbReference type="Pfam" id="PF01488">
    <property type="entry name" value="Shikimate_DH"/>
    <property type="match status" value="1"/>
</dbReference>
<comment type="catalytic activity">
    <reaction evidence="7 8">
        <text>shikimate + NADP(+) = 3-dehydroshikimate + NADPH + H(+)</text>
        <dbReference type="Rhea" id="RHEA:17737"/>
        <dbReference type="ChEBI" id="CHEBI:15378"/>
        <dbReference type="ChEBI" id="CHEBI:16630"/>
        <dbReference type="ChEBI" id="CHEBI:36208"/>
        <dbReference type="ChEBI" id="CHEBI:57783"/>
        <dbReference type="ChEBI" id="CHEBI:58349"/>
        <dbReference type="EC" id="1.1.1.25"/>
    </reaction>
</comment>
<comment type="pathway">
    <text evidence="1 8">Metabolic intermediate biosynthesis; chorismate biosynthesis; chorismate from D-erythrose 4-phosphate and phosphoenolpyruvate: step 4/7.</text>
</comment>
<evidence type="ECO:0000259" key="10">
    <source>
        <dbReference type="Pfam" id="PF08501"/>
    </source>
</evidence>
<name>A0A939DNL9_9ALTE</name>
<feature type="domain" description="Quinate/shikimate 5-dehydrogenase/glutamyl-tRNA reductase" evidence="9">
    <location>
        <begin position="115"/>
        <end position="190"/>
    </location>
</feature>
<accession>A0A939DNL9</accession>
<dbReference type="GO" id="GO:0004764">
    <property type="term" value="F:shikimate 3-dehydrogenase (NADP+) activity"/>
    <property type="evidence" value="ECO:0007669"/>
    <property type="project" value="UniProtKB-UniRule"/>
</dbReference>
<sequence length="271" mass="29430">MDKYALFGHPVAHSKSPYIHKLFAEQTNQSLQYDAILSPLDAFSETVQTFFAHGGKGANVTLPFKEQAFGLVDECSSSAEMAGAVNTLIMKDNRLLGENTDGSGLVTDLIFNGIELKNSRVLVLGAGGAAKGALLPLLKKETALIHVANRTEKKALDLARQFSAYGQVSASGLVDVPHEPYDLIINASSASLAGEVPSIDSRLLNNRIVCYDMLYGREETAFNRWAKEHGSARQLDGLGMLVEQAALSFSLWRGVMPDTTRVRQALRDYLA</sequence>
<dbReference type="SUPFAM" id="SSF51735">
    <property type="entry name" value="NAD(P)-binding Rossmann-fold domains"/>
    <property type="match status" value="1"/>
</dbReference>
<feature type="binding site" evidence="8">
    <location>
        <position position="101"/>
    </location>
    <ligand>
        <name>shikimate</name>
        <dbReference type="ChEBI" id="CHEBI:36208"/>
    </ligand>
</feature>
<comment type="caution">
    <text evidence="12">The sequence shown here is derived from an EMBL/GenBank/DDBJ whole genome shotgun (WGS) entry which is preliminary data.</text>
</comment>
<dbReference type="InterPro" id="IPR022893">
    <property type="entry name" value="Shikimate_DH_fam"/>
</dbReference>
<evidence type="ECO:0000256" key="4">
    <source>
        <dbReference type="ARBA" id="ARBA00022857"/>
    </source>
</evidence>
<dbReference type="NCBIfam" id="TIGR00507">
    <property type="entry name" value="aroE"/>
    <property type="match status" value="1"/>
</dbReference>
<dbReference type="NCBIfam" id="NF001310">
    <property type="entry name" value="PRK00258.1-2"/>
    <property type="match status" value="1"/>
</dbReference>
<comment type="subunit">
    <text evidence="8">Homodimer.</text>
</comment>
<dbReference type="GO" id="GO:0009073">
    <property type="term" value="P:aromatic amino acid family biosynthetic process"/>
    <property type="evidence" value="ECO:0007669"/>
    <property type="project" value="UniProtKB-KW"/>
</dbReference>
<evidence type="ECO:0000256" key="8">
    <source>
        <dbReference type="HAMAP-Rule" id="MF_00222"/>
    </source>
</evidence>
<evidence type="ECO:0000256" key="6">
    <source>
        <dbReference type="ARBA" id="ARBA00023141"/>
    </source>
</evidence>
<keyword evidence="13" id="KW-1185">Reference proteome</keyword>
<dbReference type="PANTHER" id="PTHR21089">
    <property type="entry name" value="SHIKIMATE DEHYDROGENASE"/>
    <property type="match status" value="1"/>
</dbReference>
<evidence type="ECO:0000259" key="9">
    <source>
        <dbReference type="Pfam" id="PF01488"/>
    </source>
</evidence>
<dbReference type="SUPFAM" id="SSF53223">
    <property type="entry name" value="Aminoacid dehydrogenase-like, N-terminal domain"/>
    <property type="match status" value="1"/>
</dbReference>
<feature type="binding site" evidence="8">
    <location>
        <position position="237"/>
    </location>
    <ligand>
        <name>NADP(+)</name>
        <dbReference type="ChEBI" id="CHEBI:58349"/>
    </ligand>
</feature>
<dbReference type="GO" id="GO:0005829">
    <property type="term" value="C:cytosol"/>
    <property type="evidence" value="ECO:0007669"/>
    <property type="project" value="TreeGrafter"/>
</dbReference>
<evidence type="ECO:0000259" key="11">
    <source>
        <dbReference type="Pfam" id="PF18317"/>
    </source>
</evidence>
<evidence type="ECO:0000256" key="3">
    <source>
        <dbReference type="ARBA" id="ARBA00022605"/>
    </source>
</evidence>
<dbReference type="Pfam" id="PF18317">
    <property type="entry name" value="SDH_C"/>
    <property type="match status" value="1"/>
</dbReference>
<dbReference type="AlphaFoldDB" id="A0A939DNL9"/>
<comment type="function">
    <text evidence="8">Involved in the biosynthesis of the chorismate, which leads to the biosynthesis of aromatic amino acids. Catalyzes the reversible NADPH linked reduction of 3-dehydroshikimate (DHSA) to yield shikimate (SA).</text>
</comment>
<evidence type="ECO:0000256" key="2">
    <source>
        <dbReference type="ARBA" id="ARBA00012962"/>
    </source>
</evidence>
<feature type="binding site" evidence="8">
    <location>
        <begin position="14"/>
        <end position="16"/>
    </location>
    <ligand>
        <name>shikimate</name>
        <dbReference type="ChEBI" id="CHEBI:36208"/>
    </ligand>
</feature>
<dbReference type="FunFam" id="3.40.50.720:FF:000104">
    <property type="entry name" value="Shikimate dehydrogenase (NADP(+))"/>
    <property type="match status" value="1"/>
</dbReference>
<dbReference type="RefSeq" id="WP_206574007.1">
    <property type="nucleotide sequence ID" value="NZ_JAFKCV010000005.1"/>
</dbReference>
<evidence type="ECO:0000313" key="12">
    <source>
        <dbReference type="EMBL" id="MBN7825905.1"/>
    </source>
</evidence>
<dbReference type="EMBL" id="JAFKCV010000005">
    <property type="protein sequence ID" value="MBN7825905.1"/>
    <property type="molecule type" value="Genomic_DNA"/>
</dbReference>
<dbReference type="InterPro" id="IPR046346">
    <property type="entry name" value="Aminoacid_DH-like_N_sf"/>
</dbReference>
<reference evidence="12" key="1">
    <citation type="submission" date="2021-03" db="EMBL/GenBank/DDBJ databases">
        <title>novel species isolated from a fishpond in China.</title>
        <authorList>
            <person name="Lu H."/>
            <person name="Cai Z."/>
        </authorList>
    </citation>
    <scope>NUCLEOTIDE SEQUENCE</scope>
    <source>
        <strain evidence="12">JCM 30855</strain>
    </source>
</reference>
<dbReference type="GO" id="GO:0008652">
    <property type="term" value="P:amino acid biosynthetic process"/>
    <property type="evidence" value="ECO:0007669"/>
    <property type="project" value="UniProtKB-KW"/>
</dbReference>
<keyword evidence="4 8" id="KW-0521">NADP</keyword>
<protein>
    <recommendedName>
        <fullName evidence="2 8">Shikimate dehydrogenase (NADP(+))</fullName>
        <shortName evidence="8">SDH</shortName>
        <ecNumber evidence="2 8">1.1.1.25</ecNumber>
    </recommendedName>
</protein>
<evidence type="ECO:0000256" key="5">
    <source>
        <dbReference type="ARBA" id="ARBA00023002"/>
    </source>
</evidence>
<feature type="binding site" evidence="8">
    <location>
        <position position="213"/>
    </location>
    <ligand>
        <name>NADP(+)</name>
        <dbReference type="ChEBI" id="CHEBI:58349"/>
    </ligand>
</feature>
<keyword evidence="5 8" id="KW-0560">Oxidoreductase</keyword>
<dbReference type="Gene3D" id="3.40.50.720">
    <property type="entry name" value="NAD(P)-binding Rossmann-like Domain"/>
    <property type="match status" value="1"/>
</dbReference>
<dbReference type="InterPro" id="IPR011342">
    <property type="entry name" value="Shikimate_DH"/>
</dbReference>
<dbReference type="Gene3D" id="3.40.50.10860">
    <property type="entry name" value="Leucine Dehydrogenase, chain A, domain 1"/>
    <property type="match status" value="1"/>
</dbReference>
<feature type="binding site" evidence="8">
    <location>
        <begin position="125"/>
        <end position="129"/>
    </location>
    <ligand>
        <name>NADP(+)</name>
        <dbReference type="ChEBI" id="CHEBI:58349"/>
    </ligand>
</feature>
<evidence type="ECO:0000313" key="13">
    <source>
        <dbReference type="Proteomes" id="UP000664654"/>
    </source>
</evidence>
<feature type="binding site" evidence="8">
    <location>
        <position position="215"/>
    </location>
    <ligand>
        <name>shikimate</name>
        <dbReference type="ChEBI" id="CHEBI:36208"/>
    </ligand>
</feature>
<dbReference type="GO" id="GO:0009423">
    <property type="term" value="P:chorismate biosynthetic process"/>
    <property type="evidence" value="ECO:0007669"/>
    <property type="project" value="UniProtKB-UniRule"/>
</dbReference>
<dbReference type="InterPro" id="IPR041121">
    <property type="entry name" value="SDH_C"/>
</dbReference>
<feature type="binding site" evidence="8">
    <location>
        <position position="61"/>
    </location>
    <ligand>
        <name>shikimate</name>
        <dbReference type="ChEBI" id="CHEBI:36208"/>
    </ligand>
</feature>
<feature type="binding site" evidence="8">
    <location>
        <begin position="149"/>
        <end position="154"/>
    </location>
    <ligand>
        <name>NADP(+)</name>
        <dbReference type="ChEBI" id="CHEBI:58349"/>
    </ligand>
</feature>
<dbReference type="HAMAP" id="MF_00222">
    <property type="entry name" value="Shikimate_DH_AroE"/>
    <property type="match status" value="1"/>
</dbReference>
<dbReference type="GO" id="GO:0050661">
    <property type="term" value="F:NADP binding"/>
    <property type="evidence" value="ECO:0007669"/>
    <property type="project" value="InterPro"/>
</dbReference>
<dbReference type="Pfam" id="PF08501">
    <property type="entry name" value="Shikimate_dh_N"/>
    <property type="match status" value="1"/>
</dbReference>
<dbReference type="InterPro" id="IPR006151">
    <property type="entry name" value="Shikm_DH/Glu-tRNA_Rdtase"/>
</dbReference>
<feature type="domain" description="SDH C-terminal" evidence="11">
    <location>
        <begin position="237"/>
        <end position="267"/>
    </location>
</feature>
<comment type="similarity">
    <text evidence="8">Belongs to the shikimate dehydrogenase family.</text>
</comment>
<keyword evidence="3 8" id="KW-0028">Amino-acid biosynthesis</keyword>
<evidence type="ECO:0000256" key="1">
    <source>
        <dbReference type="ARBA" id="ARBA00004871"/>
    </source>
</evidence>
<dbReference type="GO" id="GO:0019632">
    <property type="term" value="P:shikimate metabolic process"/>
    <property type="evidence" value="ECO:0007669"/>
    <property type="project" value="InterPro"/>
</dbReference>
<dbReference type="CDD" id="cd01065">
    <property type="entry name" value="NAD_bind_Shikimate_DH"/>
    <property type="match status" value="1"/>
</dbReference>
<dbReference type="InterPro" id="IPR036291">
    <property type="entry name" value="NAD(P)-bd_dom_sf"/>
</dbReference>
<dbReference type="FunFam" id="3.40.50.10860:FF:000006">
    <property type="entry name" value="Shikimate dehydrogenase (NADP(+))"/>
    <property type="match status" value="1"/>
</dbReference>
<proteinExistence type="inferred from homology"/>
<gene>
    <name evidence="8 12" type="primary">aroE</name>
    <name evidence="12" type="ORF">J0A66_11770</name>
</gene>
<feature type="active site" description="Proton acceptor" evidence="8">
    <location>
        <position position="65"/>
    </location>
</feature>
<keyword evidence="6 8" id="KW-0057">Aromatic amino acid biosynthesis</keyword>
<dbReference type="EC" id="1.1.1.25" evidence="2 8"/>
<dbReference type="PANTHER" id="PTHR21089:SF1">
    <property type="entry name" value="BIFUNCTIONAL 3-DEHYDROQUINATE DEHYDRATASE_SHIKIMATE DEHYDROGENASE, CHLOROPLASTIC"/>
    <property type="match status" value="1"/>
</dbReference>
<feature type="binding site" evidence="8">
    <location>
        <position position="244"/>
    </location>
    <ligand>
        <name>shikimate</name>
        <dbReference type="ChEBI" id="CHEBI:36208"/>
    </ligand>
</feature>
<feature type="domain" description="Shikimate dehydrogenase substrate binding N-terminal" evidence="10">
    <location>
        <begin position="6"/>
        <end position="88"/>
    </location>
</feature>
<feature type="binding site" evidence="8">
    <location>
        <position position="86"/>
    </location>
    <ligand>
        <name>shikimate</name>
        <dbReference type="ChEBI" id="CHEBI:36208"/>
    </ligand>
</feature>
<dbReference type="Proteomes" id="UP000664654">
    <property type="component" value="Unassembled WGS sequence"/>
</dbReference>
<organism evidence="12 13">
    <name type="scientific">Bowmanella dokdonensis</name>
    <dbReference type="NCBI Taxonomy" id="751969"/>
    <lineage>
        <taxon>Bacteria</taxon>
        <taxon>Pseudomonadati</taxon>
        <taxon>Pseudomonadota</taxon>
        <taxon>Gammaproteobacteria</taxon>
        <taxon>Alteromonadales</taxon>
        <taxon>Alteromonadaceae</taxon>
        <taxon>Bowmanella</taxon>
    </lineage>
</organism>